<evidence type="ECO:0000313" key="3">
    <source>
        <dbReference type="EMBL" id="KAK9829555.1"/>
    </source>
</evidence>
<dbReference type="GO" id="GO:0016020">
    <property type="term" value="C:membrane"/>
    <property type="evidence" value="ECO:0007669"/>
    <property type="project" value="InterPro"/>
</dbReference>
<dbReference type="GO" id="GO:0015297">
    <property type="term" value="F:antiporter activity"/>
    <property type="evidence" value="ECO:0007669"/>
    <property type="project" value="InterPro"/>
</dbReference>
<comment type="caution">
    <text evidence="3">The sequence shown here is derived from an EMBL/GenBank/DDBJ whole genome shotgun (WGS) entry which is preliminary data.</text>
</comment>
<feature type="transmembrane region" description="Helical" evidence="2">
    <location>
        <begin position="49"/>
        <end position="73"/>
    </location>
</feature>
<keyword evidence="2" id="KW-1133">Transmembrane helix</keyword>
<dbReference type="InterPro" id="IPR002528">
    <property type="entry name" value="MATE_fam"/>
</dbReference>
<feature type="transmembrane region" description="Helical" evidence="2">
    <location>
        <begin position="122"/>
        <end position="143"/>
    </location>
</feature>
<sequence length="527" mass="56247">MGRLGKRALAAAAIGTTWFNLFWNFLLGVTTAFDTLGSQAYGAKDRAAVLSWAITALLAMTLVCIPVAAGMWWAEWFALVFFQQPPEIAQLMGTFCRWTLPGLLPFVWSVIIMKAMQTQNMFWAPAAITGMICAANVGINIGMIELAGFTGASAAISISRGLLFAVLLVYMCTCGRGCMSLLRPISSADALKAAPGSTFDANGLQQHQPAPSLEPPAVVEPLLRDAVQEVHSEVELQPAELFTKAKLSSVIASGLSLSRLGQFFKLGIPGGFMMIFDSGAFDITTALAGFLGTVEVDAHIALLTLVTFTYVSFPFAVSVASTIRVGNLLGAGRPMQARLSGYICIALGAGFMACAGAAVFIFRNRLGYIFVDNADVVALVATAAPIASFYMPIDGMFGCVQGVLRGMGRQMSLMIYNLVGFWFAGVVVGYTLCFKYKMGIPGLWWGITIGVFTATLFSMISLFMADWRKEAALAQAAAAESAAEEQLYKEHDGELADGNSGKLTAVLNGHDLEAPLIPEEARLTSEE</sequence>
<gene>
    <name evidence="3" type="ORF">WJX72_006470</name>
</gene>
<keyword evidence="4" id="KW-1185">Reference proteome</keyword>
<keyword evidence="2" id="KW-0812">Transmembrane</keyword>
<keyword evidence="2" id="KW-0472">Membrane</keyword>
<accession>A0AAW1R7M9</accession>
<dbReference type="PANTHER" id="PTHR11206">
    <property type="entry name" value="MULTIDRUG RESISTANCE PROTEIN"/>
    <property type="match status" value="1"/>
</dbReference>
<feature type="transmembrane region" description="Helical" evidence="2">
    <location>
        <begin position="149"/>
        <end position="173"/>
    </location>
</feature>
<feature type="transmembrane region" description="Helical" evidence="2">
    <location>
        <begin position="341"/>
        <end position="362"/>
    </location>
</feature>
<dbReference type="EMBL" id="JALJOR010000001">
    <property type="protein sequence ID" value="KAK9829555.1"/>
    <property type="molecule type" value="Genomic_DNA"/>
</dbReference>
<feature type="transmembrane region" description="Helical" evidence="2">
    <location>
        <begin position="298"/>
        <end position="320"/>
    </location>
</feature>
<proteinExistence type="inferred from homology"/>
<feature type="transmembrane region" description="Helical" evidence="2">
    <location>
        <begin position="413"/>
        <end position="432"/>
    </location>
</feature>
<dbReference type="AlphaFoldDB" id="A0AAW1R7M9"/>
<evidence type="ECO:0000256" key="1">
    <source>
        <dbReference type="ARBA" id="ARBA00010199"/>
    </source>
</evidence>
<name>A0AAW1R7M9_9CHLO</name>
<feature type="transmembrane region" description="Helical" evidence="2">
    <location>
        <begin position="444"/>
        <end position="465"/>
    </location>
</feature>
<feature type="transmembrane region" description="Helical" evidence="2">
    <location>
        <begin position="12"/>
        <end position="37"/>
    </location>
</feature>
<protein>
    <recommendedName>
        <fullName evidence="2">Protein DETOXIFICATION</fullName>
    </recommendedName>
    <alternativeName>
        <fullName evidence="2">Multidrug and toxic compound extrusion protein</fullName>
    </alternativeName>
</protein>
<comment type="similarity">
    <text evidence="1 2">Belongs to the multi antimicrobial extrusion (MATE) (TC 2.A.66.1) family.</text>
</comment>
<dbReference type="Proteomes" id="UP001489004">
    <property type="component" value="Unassembled WGS sequence"/>
</dbReference>
<evidence type="ECO:0000256" key="2">
    <source>
        <dbReference type="RuleBase" id="RU004914"/>
    </source>
</evidence>
<organism evidence="3 4">
    <name type="scientific">[Myrmecia] bisecta</name>
    <dbReference type="NCBI Taxonomy" id="41462"/>
    <lineage>
        <taxon>Eukaryota</taxon>
        <taxon>Viridiplantae</taxon>
        <taxon>Chlorophyta</taxon>
        <taxon>core chlorophytes</taxon>
        <taxon>Trebouxiophyceae</taxon>
        <taxon>Trebouxiales</taxon>
        <taxon>Trebouxiaceae</taxon>
        <taxon>Myrmecia</taxon>
    </lineage>
</organism>
<reference evidence="3 4" key="1">
    <citation type="journal article" date="2024" name="Nat. Commun.">
        <title>Phylogenomics reveals the evolutionary origins of lichenization in chlorophyte algae.</title>
        <authorList>
            <person name="Puginier C."/>
            <person name="Libourel C."/>
            <person name="Otte J."/>
            <person name="Skaloud P."/>
            <person name="Haon M."/>
            <person name="Grisel S."/>
            <person name="Petersen M."/>
            <person name="Berrin J.G."/>
            <person name="Delaux P.M."/>
            <person name="Dal Grande F."/>
            <person name="Keller J."/>
        </authorList>
    </citation>
    <scope>NUCLEOTIDE SEQUENCE [LARGE SCALE GENOMIC DNA]</scope>
    <source>
        <strain evidence="3 4">SAG 2043</strain>
    </source>
</reference>
<feature type="transmembrane region" description="Helical" evidence="2">
    <location>
        <begin position="88"/>
        <end position="110"/>
    </location>
</feature>
<feature type="transmembrane region" description="Helical" evidence="2">
    <location>
        <begin position="266"/>
        <end position="292"/>
    </location>
</feature>
<evidence type="ECO:0000313" key="4">
    <source>
        <dbReference type="Proteomes" id="UP001489004"/>
    </source>
</evidence>
<feature type="transmembrane region" description="Helical" evidence="2">
    <location>
        <begin position="374"/>
        <end position="393"/>
    </location>
</feature>
<dbReference type="Pfam" id="PF01554">
    <property type="entry name" value="MatE"/>
    <property type="match status" value="2"/>
</dbReference>
<dbReference type="GO" id="GO:0042910">
    <property type="term" value="F:xenobiotic transmembrane transporter activity"/>
    <property type="evidence" value="ECO:0007669"/>
    <property type="project" value="InterPro"/>
</dbReference>